<dbReference type="Gene3D" id="3.40.50.2020">
    <property type="match status" value="1"/>
</dbReference>
<evidence type="ECO:0000313" key="4">
    <source>
        <dbReference type="EMBL" id="PJF35754.1"/>
    </source>
</evidence>
<comment type="caution">
    <text evidence="4">The sequence shown here is derived from an EMBL/GenBank/DDBJ whole genome shotgun (WGS) entry which is preliminary data.</text>
</comment>
<dbReference type="EMBL" id="PGTM01000114">
    <property type="protein sequence ID" value="PJF35754.1"/>
    <property type="molecule type" value="Genomic_DNA"/>
</dbReference>
<feature type="domain" description="Phosphoribosyltransferase" evidence="3">
    <location>
        <begin position="29"/>
        <end position="143"/>
    </location>
</feature>
<reference evidence="4 5" key="1">
    <citation type="submission" date="2017-11" db="EMBL/GenBank/DDBJ databases">
        <title>Evolution of Phototrophy in the Chloroflexi Phylum Driven by Horizontal Gene Transfer.</title>
        <authorList>
            <person name="Ward L.M."/>
            <person name="Hemp J."/>
            <person name="Shih P.M."/>
            <person name="Mcglynn S.E."/>
            <person name="Fischer W."/>
        </authorList>
    </citation>
    <scope>NUCLEOTIDE SEQUENCE [LARGE SCALE GENOMIC DNA]</scope>
    <source>
        <strain evidence="4">JP3_13</strain>
    </source>
</reference>
<keyword evidence="2 4" id="KW-0808">Transferase</keyword>
<dbReference type="GO" id="GO:0016757">
    <property type="term" value="F:glycosyltransferase activity"/>
    <property type="evidence" value="ECO:0007669"/>
    <property type="project" value="UniProtKB-KW"/>
</dbReference>
<dbReference type="InterPro" id="IPR000836">
    <property type="entry name" value="PRTase_dom"/>
</dbReference>
<evidence type="ECO:0000256" key="1">
    <source>
        <dbReference type="ARBA" id="ARBA00022676"/>
    </source>
</evidence>
<evidence type="ECO:0000256" key="2">
    <source>
        <dbReference type="ARBA" id="ARBA00022679"/>
    </source>
</evidence>
<dbReference type="SUPFAM" id="SSF53271">
    <property type="entry name" value="PRTase-like"/>
    <property type="match status" value="1"/>
</dbReference>
<dbReference type="AlphaFoldDB" id="A0A2M8PDZ0"/>
<dbReference type="PANTHER" id="PTHR43363:SF1">
    <property type="entry name" value="HYPOXANTHINE-GUANINE PHOSPHORIBOSYLTRANSFERASE"/>
    <property type="match status" value="1"/>
</dbReference>
<keyword evidence="1 4" id="KW-0328">Glycosyltransferase</keyword>
<accession>A0A2M8PDZ0</accession>
<dbReference type="Proteomes" id="UP000229681">
    <property type="component" value="Unassembled WGS sequence"/>
</dbReference>
<dbReference type="Pfam" id="PF00156">
    <property type="entry name" value="Pribosyltran"/>
    <property type="match status" value="1"/>
</dbReference>
<name>A0A2M8PDZ0_9CHLR</name>
<dbReference type="PANTHER" id="PTHR43363">
    <property type="entry name" value="HYPOXANTHINE PHOSPHORIBOSYLTRANSFERASE"/>
    <property type="match status" value="1"/>
</dbReference>
<dbReference type="CDD" id="cd06223">
    <property type="entry name" value="PRTases_typeI"/>
    <property type="match status" value="1"/>
</dbReference>
<evidence type="ECO:0000259" key="3">
    <source>
        <dbReference type="Pfam" id="PF00156"/>
    </source>
</evidence>
<gene>
    <name evidence="4" type="ORF">CUN49_08955</name>
</gene>
<protein>
    <submittedName>
        <fullName evidence="4">Phosphoribosyltransferase</fullName>
    </submittedName>
</protein>
<dbReference type="InterPro" id="IPR029057">
    <property type="entry name" value="PRTase-like"/>
</dbReference>
<sequence>MPVPPHLPRQVVLSWADVDRLIDILVPQIRNAGYFDAMLIITRGGIIPGGLLSEALDISYTLIAAVRFQTNLEPRAQLAAMPTFLQFPEDELLVGRRTLIVDDVWGSGRTSTAVKNRCLAAGATPLSCVLHFNPYRSLFSRAEPDFYAAVTDAHVVYPWEVDRGTDRIPLGAPEGN</sequence>
<evidence type="ECO:0000313" key="5">
    <source>
        <dbReference type="Proteomes" id="UP000229681"/>
    </source>
</evidence>
<proteinExistence type="predicted"/>
<organism evidence="4 5">
    <name type="scientific">Candidatus Thermofonsia Clade 1 bacterium</name>
    <dbReference type="NCBI Taxonomy" id="2364210"/>
    <lineage>
        <taxon>Bacteria</taxon>
        <taxon>Bacillati</taxon>
        <taxon>Chloroflexota</taxon>
        <taxon>Candidatus Thermofontia</taxon>
        <taxon>Candidatus Thermofonsia Clade 1</taxon>
    </lineage>
</organism>